<dbReference type="InterPro" id="IPR011990">
    <property type="entry name" value="TPR-like_helical_dom_sf"/>
</dbReference>
<organism evidence="1 2">
    <name type="scientific">Penicillium angulare</name>
    <dbReference type="NCBI Taxonomy" id="116970"/>
    <lineage>
        <taxon>Eukaryota</taxon>
        <taxon>Fungi</taxon>
        <taxon>Dikarya</taxon>
        <taxon>Ascomycota</taxon>
        <taxon>Pezizomycotina</taxon>
        <taxon>Eurotiomycetes</taxon>
        <taxon>Eurotiomycetidae</taxon>
        <taxon>Eurotiales</taxon>
        <taxon>Aspergillaceae</taxon>
        <taxon>Penicillium</taxon>
    </lineage>
</organism>
<reference evidence="1" key="2">
    <citation type="journal article" date="2023" name="IMA Fungus">
        <title>Comparative genomic study of the Penicillium genus elucidates a diverse pangenome and 15 lateral gene transfer events.</title>
        <authorList>
            <person name="Petersen C."/>
            <person name="Sorensen T."/>
            <person name="Nielsen M.R."/>
            <person name="Sondergaard T.E."/>
            <person name="Sorensen J.L."/>
            <person name="Fitzpatrick D.A."/>
            <person name="Frisvad J.C."/>
            <person name="Nielsen K.L."/>
        </authorList>
    </citation>
    <scope>NUCLEOTIDE SEQUENCE</scope>
    <source>
        <strain evidence="1">IBT 30069</strain>
    </source>
</reference>
<protein>
    <recommendedName>
        <fullName evidence="3">NB-ARC domain-containing protein</fullName>
    </recommendedName>
</protein>
<accession>A0A9W9G6S7</accession>
<dbReference type="GO" id="GO:0072330">
    <property type="term" value="P:monocarboxylic acid biosynthetic process"/>
    <property type="evidence" value="ECO:0007669"/>
    <property type="project" value="UniProtKB-ARBA"/>
</dbReference>
<dbReference type="Gene3D" id="3.40.50.300">
    <property type="entry name" value="P-loop containing nucleotide triphosphate hydrolases"/>
    <property type="match status" value="1"/>
</dbReference>
<dbReference type="EMBL" id="JAPQKH010000002">
    <property type="protein sequence ID" value="KAJ5113201.1"/>
    <property type="molecule type" value="Genomic_DNA"/>
</dbReference>
<dbReference type="OrthoDB" id="4358764at2759"/>
<sequence length="1140" mass="127981">MPTSLGLHVLYAPAGNPSGIYEYTEDDIVDIVAVHGLGESSSEAWTHDASGTLWLRDLLPKNIPQARVLLYGYDANPLLFTGSNFLDLVQSHATTLIADLEGERNLSNASKRPLVFICHGLGGIIVKNALIHSATRMSRFTSHLNAIYVSTFAILFFGTPHDHIDVGKWVSTSDSICYFKDGPSSLLGRHALDVISNQFAPLMRKIHIYLFWEGLKTKLVSGSDFLVGSTSAAPLGYDTERCGIPDSNHTGMIKFHTAHPTYRTVIAALMKYCRAAPDTITYRWKEASAIHRRMRESEAAELTGLLLEIPDKGPLSINSRRMSNEFVSMNEHFKPPRPVSIDFVGRDDIISLIQNAFRPEQAEAFPRRQKRFVIHGIGGAGKTQIAAKYAQDNRDCYWAILTIDASSLDTAKKSFSTIGRIGGLEATEDSGKHFLSQSKSPWLLIVDNADNPELDFENLVPPGGGGHILVTTRNPLLRRKENVGSVQLDGMESSDALNLLLKVAGLHQPWDLPTQKMGHEITKALGYLALAVFQAGNHVFNKICSLKDYLRVWQHYRERRRKRGESIDKADNSHDLYSVFDISFPMIVSKNTLTSQDAVEMLNVISFYHFDYIRVDTFIEGIRLQRRNSAIAPPLSFRARLVNMLLARLKPPLAVPRLLKEGDDEDNAICLREALCELYTSSLITYSDDGMSFSLHPLIHAWARDRIPPRERTLWATIAFNTIMASIPLPSDKVDQDPEFRRSLVPHLNTCIDACPRVFKDLDDLKSGILYKLKFLYQPTLLSHFRDLIQKSVKCGILFFETGEFVKSVPYLTLAKDSLVHLVGPRDETAMKVMLGLANIYWGLGNLEEAKALQIDVIDSKKQILGPNARETLQAMNELGRSFWQNGEYIEALELQEHTAMTFQAEFGDDDVDTLSALDNLGVTLGSWHRYTESRDIHEKVLSIRRQNGLKEDGSAIIESKKNLAMALLDLGHLKEARCLIEEVYESHKVEMGKEHPWTLWALCYLAKINIEEGNLKTAEEILIEGIAAGKRSLGENHIGILMGTGELARAYARQGYLDKALELCIDTVSRIKLHRGEEHPDFAHGMLKTGQLWELSQNWTKAIESYQVALGTIEKRLTRKHPLFRTLSERVAYLQSLES</sequence>
<dbReference type="SUPFAM" id="SSF53474">
    <property type="entry name" value="alpha/beta-Hydrolases"/>
    <property type="match status" value="1"/>
</dbReference>
<dbReference type="Gene3D" id="1.25.40.10">
    <property type="entry name" value="Tetratricopeptide repeat domain"/>
    <property type="match status" value="2"/>
</dbReference>
<dbReference type="InterPro" id="IPR027417">
    <property type="entry name" value="P-loop_NTPase"/>
</dbReference>
<evidence type="ECO:0000313" key="2">
    <source>
        <dbReference type="Proteomes" id="UP001149165"/>
    </source>
</evidence>
<dbReference type="SUPFAM" id="SSF48452">
    <property type="entry name" value="TPR-like"/>
    <property type="match status" value="3"/>
</dbReference>
<dbReference type="AlphaFoldDB" id="A0A9W9G6S7"/>
<evidence type="ECO:0000313" key="1">
    <source>
        <dbReference type="EMBL" id="KAJ5113201.1"/>
    </source>
</evidence>
<keyword evidence="2" id="KW-1185">Reference proteome</keyword>
<dbReference type="Pfam" id="PF13424">
    <property type="entry name" value="TPR_12"/>
    <property type="match status" value="2"/>
</dbReference>
<name>A0A9W9G6S7_9EURO</name>
<gene>
    <name evidence="1" type="ORF">N7456_001735</name>
</gene>
<dbReference type="Pfam" id="PF13374">
    <property type="entry name" value="TPR_10"/>
    <property type="match status" value="2"/>
</dbReference>
<dbReference type="GO" id="GO:0017000">
    <property type="term" value="P:antibiotic biosynthetic process"/>
    <property type="evidence" value="ECO:0007669"/>
    <property type="project" value="UniProtKB-ARBA"/>
</dbReference>
<dbReference type="PANTHER" id="PTHR46082">
    <property type="entry name" value="ATP/GTP-BINDING PROTEIN-RELATED"/>
    <property type="match status" value="1"/>
</dbReference>
<dbReference type="InterPro" id="IPR029058">
    <property type="entry name" value="AB_hydrolase_fold"/>
</dbReference>
<dbReference type="InterPro" id="IPR053137">
    <property type="entry name" value="NLR-like"/>
</dbReference>
<reference evidence="1" key="1">
    <citation type="submission" date="2022-11" db="EMBL/GenBank/DDBJ databases">
        <authorList>
            <person name="Petersen C."/>
        </authorList>
    </citation>
    <scope>NUCLEOTIDE SEQUENCE</scope>
    <source>
        <strain evidence="1">IBT 30069</strain>
    </source>
</reference>
<proteinExistence type="predicted"/>
<dbReference type="Proteomes" id="UP001149165">
    <property type="component" value="Unassembled WGS sequence"/>
</dbReference>
<comment type="caution">
    <text evidence="1">The sequence shown here is derived from an EMBL/GenBank/DDBJ whole genome shotgun (WGS) entry which is preliminary data.</text>
</comment>
<dbReference type="PANTHER" id="PTHR46082:SF6">
    <property type="entry name" value="AAA+ ATPASE DOMAIN-CONTAINING PROTEIN-RELATED"/>
    <property type="match status" value="1"/>
</dbReference>
<evidence type="ECO:0008006" key="3">
    <source>
        <dbReference type="Google" id="ProtNLM"/>
    </source>
</evidence>
<dbReference type="SUPFAM" id="SSF52540">
    <property type="entry name" value="P-loop containing nucleoside triphosphate hydrolases"/>
    <property type="match status" value="1"/>
</dbReference>